<dbReference type="Gene3D" id="3.90.1140.10">
    <property type="entry name" value="Cyclic phosphodiesterase"/>
    <property type="match status" value="1"/>
</dbReference>
<evidence type="ECO:0000256" key="6">
    <source>
        <dbReference type="SAM" id="MobiDB-lite"/>
    </source>
</evidence>
<dbReference type="GO" id="GO:0016829">
    <property type="term" value="F:lyase activity"/>
    <property type="evidence" value="ECO:0007669"/>
    <property type="project" value="UniProtKB-KW"/>
</dbReference>
<dbReference type="Pfam" id="PF09749">
    <property type="entry name" value="HVSL"/>
    <property type="match status" value="1"/>
</dbReference>
<evidence type="ECO:0000256" key="5">
    <source>
        <dbReference type="HAMAP-Rule" id="MF_03040"/>
    </source>
</evidence>
<sequence length="289" mass="32552">MKRTSLLVCYSSSEEDEKEKPALSFPLTKPPTKRRKLPPLAETIAALPPVDNPALHQGRTRNVPHVEGQYAAHVYVSITLRESSPLYQLVKDVFHDAKKQVPSLQEISKLDTGRYELHISLSRPIFLRAHQREELRQAVRNVTREQAPFTLSFASFSELVNDEKTRTFLAIEIGAGHNELKTLSDALAPTLQAIRQKGYYEKPRFHASIAWALLTPSSNNGRDSLPRSESELSSETSEFPTIDRLPETLMSTLDEKYRPSLTSSRIGAFEVAEITVKIGKDVSTFRLKV</sequence>
<dbReference type="GO" id="GO:0034477">
    <property type="term" value="P:U6 snRNA 3'-end processing"/>
    <property type="evidence" value="ECO:0007669"/>
    <property type="project" value="UniProtKB-UniRule"/>
</dbReference>
<dbReference type="OrthoDB" id="49151at2759"/>
<reference evidence="7 8" key="1">
    <citation type="submission" date="2020-07" db="EMBL/GenBank/DDBJ databases">
        <title>Comparative genomics of pyrophilous fungi reveals a link between fire events and developmental genes.</title>
        <authorList>
            <consortium name="DOE Joint Genome Institute"/>
            <person name="Steindorff A.S."/>
            <person name="Carver A."/>
            <person name="Calhoun S."/>
            <person name="Stillman K."/>
            <person name="Liu H."/>
            <person name="Lipzen A."/>
            <person name="Pangilinan J."/>
            <person name="Labutti K."/>
            <person name="Bruns T.D."/>
            <person name="Grigoriev I.V."/>
        </authorList>
    </citation>
    <scope>NUCLEOTIDE SEQUENCE [LARGE SCALE GENOMIC DNA]</scope>
    <source>
        <strain evidence="7 8">CBS 144469</strain>
    </source>
</reference>
<evidence type="ECO:0000256" key="1">
    <source>
        <dbReference type="ARBA" id="ARBA00022722"/>
    </source>
</evidence>
<comment type="subcellular location">
    <subcellularLocation>
        <location evidence="5">Nucleus</location>
    </subcellularLocation>
</comment>
<accession>A0A8H6I417</accession>
<proteinExistence type="inferred from homology"/>
<evidence type="ECO:0000313" key="8">
    <source>
        <dbReference type="Proteomes" id="UP000521943"/>
    </source>
</evidence>
<comment type="caution">
    <text evidence="7">The sequence shown here is derived from an EMBL/GenBank/DDBJ whole genome shotgun (WGS) entry which is preliminary data.</text>
</comment>
<name>A0A8H6I417_9AGAR</name>
<dbReference type="InterPro" id="IPR027521">
    <property type="entry name" value="Usb1"/>
</dbReference>
<keyword evidence="8" id="KW-1185">Reference proteome</keyword>
<dbReference type="PANTHER" id="PTHR13522:SF3">
    <property type="entry name" value="U6 SNRNA PHOSPHODIESTERASE 1"/>
    <property type="match status" value="1"/>
</dbReference>
<dbReference type="HAMAP" id="MF_03040">
    <property type="entry name" value="USB1"/>
    <property type="match status" value="1"/>
</dbReference>
<feature type="active site" description="Proton donor/acceptor" evidence="5">
    <location>
        <position position="118"/>
    </location>
</feature>
<gene>
    <name evidence="5" type="primary">USB1</name>
    <name evidence="7" type="ORF">DFP72DRAFT_989405</name>
</gene>
<keyword evidence="2 5" id="KW-0378">Hydrolase</keyword>
<evidence type="ECO:0000256" key="4">
    <source>
        <dbReference type="ARBA" id="ARBA00023242"/>
    </source>
</evidence>
<feature type="region of interest" description="Disordered" evidence="6">
    <location>
        <begin position="10"/>
        <end position="35"/>
    </location>
</feature>
<keyword evidence="1 5" id="KW-0540">Nuclease</keyword>
<dbReference type="EMBL" id="JACGCI010000022">
    <property type="protein sequence ID" value="KAF6757559.1"/>
    <property type="molecule type" value="Genomic_DNA"/>
</dbReference>
<comment type="similarity">
    <text evidence="5">Belongs to the 2H phosphoesterase superfamily. USB1 family.</text>
</comment>
<evidence type="ECO:0000256" key="2">
    <source>
        <dbReference type="ARBA" id="ARBA00022801"/>
    </source>
</evidence>
<keyword evidence="4 5" id="KW-0539">Nucleus</keyword>
<evidence type="ECO:0000256" key="3">
    <source>
        <dbReference type="ARBA" id="ARBA00023239"/>
    </source>
</evidence>
<comment type="function">
    <text evidence="5">Phosphodiesterase responsible for the U6 snRNA 3' end processing. Acts as an exoribonuclease (RNase) responsible for trimming the poly(U) tract of the last nucleotides in the pre-U6 snRNA molecule, leading to the formation of mature U6 snRNA.</text>
</comment>
<dbReference type="GO" id="GO:1990838">
    <property type="term" value="F:poly(U)-specific exoribonuclease activity, producing 3' uridine cyclic phosphate ends"/>
    <property type="evidence" value="ECO:0007669"/>
    <property type="project" value="UniProtKB-UniRule"/>
</dbReference>
<dbReference type="AlphaFoldDB" id="A0A8H6I417"/>
<protein>
    <recommendedName>
        <fullName evidence="5">U6 snRNA phosphodiesterase</fullName>
        <ecNumber evidence="5">3.1.4.-</ecNumber>
    </recommendedName>
</protein>
<feature type="active site" description="Proton donor/acceptor" evidence="5">
    <location>
        <position position="206"/>
    </location>
</feature>
<dbReference type="EC" id="3.1.4.-" evidence="5"/>
<dbReference type="GO" id="GO:0005634">
    <property type="term" value="C:nucleus"/>
    <property type="evidence" value="ECO:0007669"/>
    <property type="project" value="UniProtKB-SubCell"/>
</dbReference>
<organism evidence="7 8">
    <name type="scientific">Ephemerocybe angulata</name>
    <dbReference type="NCBI Taxonomy" id="980116"/>
    <lineage>
        <taxon>Eukaryota</taxon>
        <taxon>Fungi</taxon>
        <taxon>Dikarya</taxon>
        <taxon>Basidiomycota</taxon>
        <taxon>Agaricomycotina</taxon>
        <taxon>Agaricomycetes</taxon>
        <taxon>Agaricomycetidae</taxon>
        <taxon>Agaricales</taxon>
        <taxon>Agaricineae</taxon>
        <taxon>Psathyrellaceae</taxon>
        <taxon>Ephemerocybe</taxon>
    </lineage>
</organism>
<dbReference type="PANTHER" id="PTHR13522">
    <property type="entry name" value="U6 SNRNA PHOSPHODIESTERASE 1"/>
    <property type="match status" value="1"/>
</dbReference>
<evidence type="ECO:0000313" key="7">
    <source>
        <dbReference type="EMBL" id="KAF6757559.1"/>
    </source>
</evidence>
<keyword evidence="3" id="KW-0456">Lyase</keyword>
<dbReference type="Proteomes" id="UP000521943">
    <property type="component" value="Unassembled WGS sequence"/>
</dbReference>